<dbReference type="Proteomes" id="UP000325295">
    <property type="component" value="Chromosome"/>
</dbReference>
<proteinExistence type="predicted"/>
<feature type="domain" description="DUF7671" evidence="1">
    <location>
        <begin position="2"/>
        <end position="97"/>
    </location>
</feature>
<evidence type="ECO:0000313" key="3">
    <source>
        <dbReference type="Proteomes" id="UP000325295"/>
    </source>
</evidence>
<dbReference type="OrthoDB" id="2142474at2"/>
<accession>A0A5P1X1N1</accession>
<reference evidence="2 3" key="1">
    <citation type="submission" date="2019-09" db="EMBL/GenBank/DDBJ databases">
        <title>Complete Genome Sequence of Lactobacillus nenjiangensis SH-Y15, isolated from sauerkraut.</title>
        <authorList>
            <person name="Yang H."/>
        </authorList>
    </citation>
    <scope>NUCLEOTIDE SEQUENCE [LARGE SCALE GENOMIC DNA]</scope>
    <source>
        <strain evidence="2 3">SH-Y15</strain>
    </source>
</reference>
<dbReference type="AlphaFoldDB" id="A0A5P1X1N1"/>
<keyword evidence="3" id="KW-1185">Reference proteome</keyword>
<dbReference type="Pfam" id="PF24710">
    <property type="entry name" value="DUF7671"/>
    <property type="match status" value="1"/>
</dbReference>
<name>A0A5P1X1N1_9LACO</name>
<sequence length="104" mass="11944">MKDKYEVNKYFGIPVTTNNSGDYVLKADDHGDVKIHTWRTGKHTKGKFKQPGQMLLTENNLMVMIVASEKMAFKDRHSEVPLQRFTSEFANEELVQQGIKILNS</sequence>
<protein>
    <recommendedName>
        <fullName evidence="1">DUF7671 domain-containing protein</fullName>
    </recommendedName>
</protein>
<dbReference type="InterPro" id="IPR056088">
    <property type="entry name" value="DUF7671"/>
</dbReference>
<dbReference type="KEGG" id="lnn:F0161_00965"/>
<evidence type="ECO:0000259" key="1">
    <source>
        <dbReference type="Pfam" id="PF24710"/>
    </source>
</evidence>
<dbReference type="EMBL" id="CP043939">
    <property type="protein sequence ID" value="QER66579.1"/>
    <property type="molecule type" value="Genomic_DNA"/>
</dbReference>
<evidence type="ECO:0000313" key="2">
    <source>
        <dbReference type="EMBL" id="QER66579.1"/>
    </source>
</evidence>
<gene>
    <name evidence="2" type="ORF">F0161_00965</name>
</gene>
<dbReference type="RefSeq" id="WP_137602490.1">
    <property type="nucleotide sequence ID" value="NZ_BJEB01000054.1"/>
</dbReference>
<organism evidence="2 3">
    <name type="scientific">Paucilactobacillus nenjiangensis</name>
    <dbReference type="NCBI Taxonomy" id="1296540"/>
    <lineage>
        <taxon>Bacteria</taxon>
        <taxon>Bacillati</taxon>
        <taxon>Bacillota</taxon>
        <taxon>Bacilli</taxon>
        <taxon>Lactobacillales</taxon>
        <taxon>Lactobacillaceae</taxon>
        <taxon>Paucilactobacillus</taxon>
    </lineage>
</organism>